<dbReference type="InterPro" id="IPR013078">
    <property type="entry name" value="His_Pase_superF_clade-1"/>
</dbReference>
<evidence type="ECO:0000313" key="5">
    <source>
        <dbReference type="Proteomes" id="UP000501690"/>
    </source>
</evidence>
<reference evidence="4 5" key="1">
    <citation type="submission" date="2019-04" db="EMBL/GenBank/DDBJ databases">
        <title>An improved genome assembly and genetic linkage map for asparagus bean, Vigna unguiculata ssp. sesquipedialis.</title>
        <authorList>
            <person name="Xia Q."/>
            <person name="Zhang R."/>
            <person name="Dong Y."/>
        </authorList>
    </citation>
    <scope>NUCLEOTIDE SEQUENCE [LARGE SCALE GENOMIC DNA]</scope>
    <source>
        <tissue evidence="4">Leaf</tissue>
    </source>
</reference>
<name>A0A4D6KXK2_VIGUN</name>
<evidence type="ECO:0000256" key="2">
    <source>
        <dbReference type="PIRSR" id="PIRSR613078-1"/>
    </source>
</evidence>
<dbReference type="PROSITE" id="PS00175">
    <property type="entry name" value="PG_MUTASE"/>
    <property type="match status" value="1"/>
</dbReference>
<sequence length="464" mass="50978">MAVSSASVSLPSYPDSDYAEIFVVRHGKTAWNSEGRVQGQADIELSESGRKQAVAVTNRLSSEPKIGAIYSSDLQRAFETAQIIAVKCGGLEVVKDLDLRERHMGDLQGLRYCELSKTNPIGYEALVSKDEDRELPGGGESSVQLFERCKSALLRIGRKHKGERAVVVTHGACIETLYKWANAKGSYAGKIDNASVAVFVLCGEDNWTLKMWGDIPWPSFPSMTIPIPVLHNPSFSNQLVTNSPHPDYAEIVVVRHGETAWNATAKIQGHLDVELNENGREQAAVVADRLSREAKASVIYSSDLQRAFETAQIIASKCGGLEVVKDSELRERNLGDLQGHVYHEIAKTNPIAYKAFISKNEDEEIPGGGESLVQLFDRSTSALLRIGLKHKGERVVVVTHGGFIRALYKWACPNGRPGKVLNTSVSVFHLYGEDKWTLKVWSDVSHLSKTRFLESGFGGDRNSG</sequence>
<accession>A0A4D6KXK2</accession>
<dbReference type="AlphaFoldDB" id="A0A4D6KXK2"/>
<evidence type="ECO:0000313" key="4">
    <source>
        <dbReference type="EMBL" id="QCD81660.1"/>
    </source>
</evidence>
<dbReference type="GO" id="GO:0005829">
    <property type="term" value="C:cytosol"/>
    <property type="evidence" value="ECO:0007669"/>
    <property type="project" value="TreeGrafter"/>
</dbReference>
<proteinExistence type="inferred from homology"/>
<dbReference type="SMART" id="SM00855">
    <property type="entry name" value="PGAM"/>
    <property type="match status" value="2"/>
</dbReference>
<dbReference type="InterPro" id="IPR001345">
    <property type="entry name" value="PG/BPGM_mutase_AS"/>
</dbReference>
<dbReference type="CDD" id="cd07067">
    <property type="entry name" value="HP_PGM_like"/>
    <property type="match status" value="2"/>
</dbReference>
<dbReference type="Proteomes" id="UP000501690">
    <property type="component" value="Linkage Group LG2"/>
</dbReference>
<evidence type="ECO:0000256" key="1">
    <source>
        <dbReference type="ARBA" id="ARBA00038362"/>
    </source>
</evidence>
<dbReference type="FunFam" id="3.40.50.1240:FF:000029">
    <property type="entry name" value="Phosphoglycerate mutase-like protein 4"/>
    <property type="match status" value="1"/>
</dbReference>
<dbReference type="GO" id="GO:0016791">
    <property type="term" value="F:phosphatase activity"/>
    <property type="evidence" value="ECO:0007669"/>
    <property type="project" value="TreeGrafter"/>
</dbReference>
<dbReference type="SUPFAM" id="SSF53254">
    <property type="entry name" value="Phosphoglycerate mutase-like"/>
    <property type="match status" value="2"/>
</dbReference>
<dbReference type="Gene3D" id="3.40.50.1240">
    <property type="entry name" value="Phosphoglycerate mutase-like"/>
    <property type="match status" value="2"/>
</dbReference>
<feature type="binding site" evidence="3">
    <location>
        <position position="306"/>
    </location>
    <ligand>
        <name>substrate</name>
    </ligand>
</feature>
<feature type="active site" description="Proton donor/acceptor" evidence="2">
    <location>
        <position position="331"/>
    </location>
</feature>
<comment type="similarity">
    <text evidence="1">Belongs to the phosphoglycerate mutase family.</text>
</comment>
<feature type="active site" description="Tele-phosphohistidine intermediate" evidence="2">
    <location>
        <position position="256"/>
    </location>
</feature>
<evidence type="ECO:0000256" key="3">
    <source>
        <dbReference type="PIRSR" id="PIRSR613078-2"/>
    </source>
</evidence>
<dbReference type="InterPro" id="IPR050275">
    <property type="entry name" value="PGM_Phosphatase"/>
</dbReference>
<organism evidence="4 5">
    <name type="scientific">Vigna unguiculata</name>
    <name type="common">Cowpea</name>
    <dbReference type="NCBI Taxonomy" id="3917"/>
    <lineage>
        <taxon>Eukaryota</taxon>
        <taxon>Viridiplantae</taxon>
        <taxon>Streptophyta</taxon>
        <taxon>Embryophyta</taxon>
        <taxon>Tracheophyta</taxon>
        <taxon>Spermatophyta</taxon>
        <taxon>Magnoliopsida</taxon>
        <taxon>eudicotyledons</taxon>
        <taxon>Gunneridae</taxon>
        <taxon>Pentapetalae</taxon>
        <taxon>rosids</taxon>
        <taxon>fabids</taxon>
        <taxon>Fabales</taxon>
        <taxon>Fabaceae</taxon>
        <taxon>Papilionoideae</taxon>
        <taxon>50 kb inversion clade</taxon>
        <taxon>NPAAA clade</taxon>
        <taxon>indigoferoid/millettioid clade</taxon>
        <taxon>Phaseoleae</taxon>
        <taxon>Vigna</taxon>
    </lineage>
</organism>
<dbReference type="Pfam" id="PF00300">
    <property type="entry name" value="His_Phos_1"/>
    <property type="match status" value="2"/>
</dbReference>
<dbReference type="InterPro" id="IPR029033">
    <property type="entry name" value="His_PPase_superfam"/>
</dbReference>
<feature type="binding site" evidence="3">
    <location>
        <begin position="255"/>
        <end position="262"/>
    </location>
    <ligand>
        <name>substrate</name>
    </ligand>
</feature>
<gene>
    <name evidence="4" type="ORF">DEO72_LG2g1990</name>
</gene>
<dbReference type="EMBL" id="CP039346">
    <property type="protein sequence ID" value="QCD81660.1"/>
    <property type="molecule type" value="Genomic_DNA"/>
</dbReference>
<keyword evidence="5" id="KW-1185">Reference proteome</keyword>
<protein>
    <submittedName>
        <fullName evidence="4">Phosphoglycerate mutase</fullName>
    </submittedName>
</protein>
<dbReference type="PANTHER" id="PTHR48100">
    <property type="entry name" value="BROAD-SPECIFICITY PHOSPHATASE YOR283W-RELATED"/>
    <property type="match status" value="1"/>
</dbReference>
<dbReference type="PANTHER" id="PTHR48100:SF34">
    <property type="entry name" value="PHOSPHOGLYCERATE MUTASE-LIKE PROTEIN 4"/>
    <property type="match status" value="1"/>
</dbReference>